<protein>
    <submittedName>
        <fullName evidence="7">ABC transporter substrate-binding protein</fullName>
    </submittedName>
</protein>
<feature type="region of interest" description="Disordered" evidence="4">
    <location>
        <begin position="28"/>
        <end position="50"/>
    </location>
</feature>
<feature type="compositionally biased region" description="Acidic residues" evidence="4">
    <location>
        <begin position="28"/>
        <end position="38"/>
    </location>
</feature>
<dbReference type="EMBL" id="CP019699">
    <property type="protein sequence ID" value="AQS55930.1"/>
    <property type="molecule type" value="Genomic_DNA"/>
</dbReference>
<dbReference type="Gene3D" id="3.90.76.10">
    <property type="entry name" value="Dipeptide-binding Protein, Domain 1"/>
    <property type="match status" value="1"/>
</dbReference>
<dbReference type="PANTHER" id="PTHR30290">
    <property type="entry name" value="PERIPLASMIC BINDING COMPONENT OF ABC TRANSPORTER"/>
    <property type="match status" value="1"/>
</dbReference>
<dbReference type="RefSeq" id="WP_077719791.1">
    <property type="nucleotide sequence ID" value="NZ_CP019699.1"/>
</dbReference>
<dbReference type="KEGG" id="ntr:B0W44_09150"/>
<feature type="domain" description="Solute-binding protein family 5" evidence="6">
    <location>
        <begin position="92"/>
        <end position="465"/>
    </location>
</feature>
<dbReference type="OrthoDB" id="9796817at2"/>
<feature type="chain" id="PRO_5012979301" evidence="5">
    <location>
        <begin position="30"/>
        <end position="551"/>
    </location>
</feature>
<dbReference type="AlphaFoldDB" id="A0A1U9K7C8"/>
<dbReference type="Gene3D" id="3.10.105.10">
    <property type="entry name" value="Dipeptide-binding Protein, Domain 3"/>
    <property type="match status" value="1"/>
</dbReference>
<gene>
    <name evidence="7" type="ORF">B0W44_09150</name>
</gene>
<evidence type="ECO:0000256" key="2">
    <source>
        <dbReference type="ARBA" id="ARBA00022448"/>
    </source>
</evidence>
<dbReference type="InterPro" id="IPR039424">
    <property type="entry name" value="SBP_5"/>
</dbReference>
<dbReference type="Proteomes" id="UP000188603">
    <property type="component" value="Chromosome"/>
</dbReference>
<dbReference type="CDD" id="cd08493">
    <property type="entry name" value="PBP2_DppA_like"/>
    <property type="match status" value="1"/>
</dbReference>
<sequence>MRKQSCQFVALVLAAVLILAACGGGNDDAAETSAEDAGGDSGPTPSGGGTLIFARGADSSSLDPGSTADGEASRVTVQVFETLTRFAEDSFEIEPGLAESWDVSEDGLSYTFHLRKGVEFHDGTPFDADAVIFNFERWSDPEHPYHFAEEGFIYSSYVNQFGGLKDDESHVIEEINKIDEHTVEFVLKRPVPAFLQNMAMSYFGLASPKSLETYGTDIVEHPVGTGPFVFEEWVRDDAITLVKNENYWQDGYPLVDRVIFQVIPDNAARLTALQSGEVDIADGLNPDDLERVEGDPNVELLQRDANNIGYLGFNMEKEPFNDPLVRKAMNYAVNKENLIATVYNDLAEPAKNPLPPSYLGYNDDIAPYEYDPEKARDLLAEAGYADGFTFDLWTMPVPRPYMPDPNRAAEALQTDFAEIGLTANIVTMEWATYLDELTQGNQEVYMIGWSGVNGDPDYFLNNLLAEHSIPDPNYSRYRNRDLTELLLDAQSVLDEKERAAMYARAQEIVHEDAAMIPLVHTRPALGVSKRVQDYVPHLSVTEPLTKVHITD</sequence>
<dbReference type="PANTHER" id="PTHR30290:SF9">
    <property type="entry name" value="OLIGOPEPTIDE-BINDING PROTEIN APPA"/>
    <property type="match status" value="1"/>
</dbReference>
<proteinExistence type="inferred from homology"/>
<feature type="signal peptide" evidence="5">
    <location>
        <begin position="1"/>
        <end position="29"/>
    </location>
</feature>
<dbReference type="GO" id="GO:0043190">
    <property type="term" value="C:ATP-binding cassette (ABC) transporter complex"/>
    <property type="evidence" value="ECO:0007669"/>
    <property type="project" value="InterPro"/>
</dbReference>
<dbReference type="Gene3D" id="3.40.190.10">
    <property type="entry name" value="Periplasmic binding protein-like II"/>
    <property type="match status" value="1"/>
</dbReference>
<feature type="compositionally biased region" description="Gly residues" evidence="4">
    <location>
        <begin position="39"/>
        <end position="50"/>
    </location>
</feature>
<reference evidence="7 8" key="1">
    <citation type="journal article" date="2015" name="Int. J. Syst. Evol. Microbiol.">
        <title>Novibacillus thermophilus gen. nov., sp. nov., a Gram-staining-negative and moderately thermophilic member of the family Thermoactinomycetaceae.</title>
        <authorList>
            <person name="Yang G."/>
            <person name="Chen J."/>
            <person name="Zhou S."/>
        </authorList>
    </citation>
    <scope>NUCLEOTIDE SEQUENCE [LARGE SCALE GENOMIC DNA]</scope>
    <source>
        <strain evidence="7 8">SG-1</strain>
    </source>
</reference>
<dbReference type="PROSITE" id="PS51257">
    <property type="entry name" value="PROKAR_LIPOPROTEIN"/>
    <property type="match status" value="1"/>
</dbReference>
<keyword evidence="3 5" id="KW-0732">Signal</keyword>
<evidence type="ECO:0000256" key="1">
    <source>
        <dbReference type="ARBA" id="ARBA00005695"/>
    </source>
</evidence>
<dbReference type="InterPro" id="IPR030678">
    <property type="entry name" value="Peptide/Ni-bd"/>
</dbReference>
<evidence type="ECO:0000256" key="4">
    <source>
        <dbReference type="SAM" id="MobiDB-lite"/>
    </source>
</evidence>
<evidence type="ECO:0000313" key="8">
    <source>
        <dbReference type="Proteomes" id="UP000188603"/>
    </source>
</evidence>
<dbReference type="GO" id="GO:0042597">
    <property type="term" value="C:periplasmic space"/>
    <property type="evidence" value="ECO:0007669"/>
    <property type="project" value="UniProtKB-ARBA"/>
</dbReference>
<dbReference type="GO" id="GO:0015833">
    <property type="term" value="P:peptide transport"/>
    <property type="evidence" value="ECO:0007669"/>
    <property type="project" value="TreeGrafter"/>
</dbReference>
<accession>A0A1U9K7C8</accession>
<evidence type="ECO:0000256" key="5">
    <source>
        <dbReference type="SAM" id="SignalP"/>
    </source>
</evidence>
<keyword evidence="2" id="KW-0813">Transport</keyword>
<dbReference type="SUPFAM" id="SSF53850">
    <property type="entry name" value="Periplasmic binding protein-like II"/>
    <property type="match status" value="1"/>
</dbReference>
<comment type="similarity">
    <text evidence="1">Belongs to the bacterial solute-binding protein 5 family.</text>
</comment>
<evidence type="ECO:0000313" key="7">
    <source>
        <dbReference type="EMBL" id="AQS55930.1"/>
    </source>
</evidence>
<dbReference type="GO" id="GO:1904680">
    <property type="term" value="F:peptide transmembrane transporter activity"/>
    <property type="evidence" value="ECO:0007669"/>
    <property type="project" value="TreeGrafter"/>
</dbReference>
<dbReference type="PIRSF" id="PIRSF002741">
    <property type="entry name" value="MppA"/>
    <property type="match status" value="1"/>
</dbReference>
<name>A0A1U9K7C8_9BACL</name>
<organism evidence="7 8">
    <name type="scientific">Novibacillus thermophilus</name>
    <dbReference type="NCBI Taxonomy" id="1471761"/>
    <lineage>
        <taxon>Bacteria</taxon>
        <taxon>Bacillati</taxon>
        <taxon>Bacillota</taxon>
        <taxon>Bacilli</taxon>
        <taxon>Bacillales</taxon>
        <taxon>Thermoactinomycetaceae</taxon>
        <taxon>Novibacillus</taxon>
    </lineage>
</organism>
<evidence type="ECO:0000259" key="6">
    <source>
        <dbReference type="Pfam" id="PF00496"/>
    </source>
</evidence>
<dbReference type="STRING" id="1471761.B0W44_09150"/>
<evidence type="ECO:0000256" key="3">
    <source>
        <dbReference type="ARBA" id="ARBA00022729"/>
    </source>
</evidence>
<keyword evidence="8" id="KW-1185">Reference proteome</keyword>
<dbReference type="Pfam" id="PF00496">
    <property type="entry name" value="SBP_bac_5"/>
    <property type="match status" value="1"/>
</dbReference>
<dbReference type="InterPro" id="IPR000914">
    <property type="entry name" value="SBP_5_dom"/>
</dbReference>